<evidence type="ECO:0000313" key="3">
    <source>
        <dbReference type="Proteomes" id="UP000261111"/>
    </source>
</evidence>
<dbReference type="InterPro" id="IPR038071">
    <property type="entry name" value="UROD/MetE-like_sf"/>
</dbReference>
<dbReference type="Pfam" id="PF01208">
    <property type="entry name" value="URO-D"/>
    <property type="match status" value="1"/>
</dbReference>
<protein>
    <recommendedName>
        <fullName evidence="1">Uroporphyrinogen decarboxylase (URO-D) domain-containing protein</fullName>
    </recommendedName>
</protein>
<dbReference type="GeneID" id="93332035"/>
<dbReference type="SUPFAM" id="SSF51726">
    <property type="entry name" value="UROD/MetE-like"/>
    <property type="match status" value="1"/>
</dbReference>
<proteinExistence type="predicted"/>
<dbReference type="Gene3D" id="3.20.20.210">
    <property type="match status" value="1"/>
</dbReference>
<evidence type="ECO:0000259" key="1">
    <source>
        <dbReference type="Pfam" id="PF01208"/>
    </source>
</evidence>
<comment type="caution">
    <text evidence="2">The sequence shown here is derived from an EMBL/GenBank/DDBJ whole genome shotgun (WGS) entry which is preliminary data.</text>
</comment>
<sequence length="374" mass="43239">MTFRENVLAILHYETFEHFPVVSFGYWEETLDKWAQEGHITREEAEGYRREGDNSPADKSVMKRLGFDFIWNSCLSAKNQMFPAFEKKILEEKPDGSRIVRDEQGLIVLEKPDTISIPAEIGTSLMDRGAWEELYLPKLQWKETRVDREFFRNISSQDSREIPIGLHCGSLIGYMRNLLGVEQLSYLYVDDEDLYVEIIDTIAELGYQCLEEVLKTGAEFDYAHFWEDICYKNGPLVTPTVFEDYVAPHYKKYTALLKQHDIDIVSVDCDGCIDRLVPIWLENGVNTMFPIEVGTWNASIGPWRAQYGKELRGVGGMNKTVFARDNKAVDEEIERLKPLIELGGYIPCPDHRIAPDAKFEVVQYYCEKMQNLKL</sequence>
<dbReference type="GO" id="GO:0006779">
    <property type="term" value="P:porphyrin-containing compound biosynthetic process"/>
    <property type="evidence" value="ECO:0007669"/>
    <property type="project" value="InterPro"/>
</dbReference>
<accession>A0A3E2WQA9</accession>
<reference evidence="2 3" key="1">
    <citation type="submission" date="2018-08" db="EMBL/GenBank/DDBJ databases">
        <title>A genome reference for cultivated species of the human gut microbiota.</title>
        <authorList>
            <person name="Zou Y."/>
            <person name="Xue W."/>
            <person name="Luo G."/>
        </authorList>
    </citation>
    <scope>NUCLEOTIDE SEQUENCE [LARGE SCALE GENOMIC DNA]</scope>
    <source>
        <strain evidence="2 3">AF19-21</strain>
    </source>
</reference>
<dbReference type="RefSeq" id="WP_025653956.1">
    <property type="nucleotide sequence ID" value="NZ_QVIA01000017.1"/>
</dbReference>
<feature type="domain" description="Uroporphyrinogen decarboxylase (URO-D)" evidence="1">
    <location>
        <begin position="161"/>
        <end position="369"/>
    </location>
</feature>
<dbReference type="EMBL" id="QVIA01000017">
    <property type="protein sequence ID" value="RGC29354.1"/>
    <property type="molecule type" value="Genomic_DNA"/>
</dbReference>
<organism evidence="2 3">
    <name type="scientific">Hungatella hathewayi</name>
    <dbReference type="NCBI Taxonomy" id="154046"/>
    <lineage>
        <taxon>Bacteria</taxon>
        <taxon>Bacillati</taxon>
        <taxon>Bacillota</taxon>
        <taxon>Clostridia</taxon>
        <taxon>Lachnospirales</taxon>
        <taxon>Lachnospiraceae</taxon>
        <taxon>Hungatella</taxon>
    </lineage>
</organism>
<dbReference type="GO" id="GO:0004853">
    <property type="term" value="F:uroporphyrinogen decarboxylase activity"/>
    <property type="evidence" value="ECO:0007669"/>
    <property type="project" value="InterPro"/>
</dbReference>
<dbReference type="AlphaFoldDB" id="A0A3E2WQA9"/>
<dbReference type="Proteomes" id="UP000261111">
    <property type="component" value="Unassembled WGS sequence"/>
</dbReference>
<name>A0A3E2WQA9_9FIRM</name>
<evidence type="ECO:0000313" key="2">
    <source>
        <dbReference type="EMBL" id="RGC29354.1"/>
    </source>
</evidence>
<dbReference type="InterPro" id="IPR000257">
    <property type="entry name" value="Uroporphyrinogen_deCOase"/>
</dbReference>
<gene>
    <name evidence="2" type="ORF">DWX41_14985</name>
</gene>